<evidence type="ECO:0000313" key="3">
    <source>
        <dbReference type="EMBL" id="MFB9136160.1"/>
    </source>
</evidence>
<evidence type="ECO:0000313" key="4">
    <source>
        <dbReference type="Proteomes" id="UP001589645"/>
    </source>
</evidence>
<keyword evidence="1" id="KW-1133">Transmembrane helix</keyword>
<feature type="transmembrane region" description="Helical" evidence="1">
    <location>
        <begin position="146"/>
        <end position="165"/>
    </location>
</feature>
<feature type="transmembrane region" description="Helical" evidence="1">
    <location>
        <begin position="94"/>
        <end position="111"/>
    </location>
</feature>
<keyword evidence="2" id="KW-0732">Signal</keyword>
<accession>A0ABV5HPJ2</accession>
<keyword evidence="1" id="KW-0472">Membrane</keyword>
<proteinExistence type="predicted"/>
<organism evidence="3 4">
    <name type="scientific">Vibrio olivae</name>
    <dbReference type="NCBI Taxonomy" id="1243002"/>
    <lineage>
        <taxon>Bacteria</taxon>
        <taxon>Pseudomonadati</taxon>
        <taxon>Pseudomonadota</taxon>
        <taxon>Gammaproteobacteria</taxon>
        <taxon>Vibrionales</taxon>
        <taxon>Vibrionaceae</taxon>
        <taxon>Vibrio</taxon>
    </lineage>
</organism>
<feature type="transmembrane region" description="Helical" evidence="1">
    <location>
        <begin position="69"/>
        <end position="88"/>
    </location>
</feature>
<feature type="signal peptide" evidence="2">
    <location>
        <begin position="1"/>
        <end position="23"/>
    </location>
</feature>
<feature type="transmembrane region" description="Helical" evidence="1">
    <location>
        <begin position="118"/>
        <end position="134"/>
    </location>
</feature>
<dbReference type="Proteomes" id="UP001589645">
    <property type="component" value="Unassembled WGS sequence"/>
</dbReference>
<comment type="caution">
    <text evidence="3">The sequence shown here is derived from an EMBL/GenBank/DDBJ whole genome shotgun (WGS) entry which is preliminary data.</text>
</comment>
<keyword evidence="4" id="KW-1185">Reference proteome</keyword>
<feature type="transmembrane region" description="Helical" evidence="1">
    <location>
        <begin position="47"/>
        <end position="62"/>
    </location>
</feature>
<evidence type="ECO:0000256" key="2">
    <source>
        <dbReference type="SAM" id="SignalP"/>
    </source>
</evidence>
<reference evidence="3 4" key="1">
    <citation type="submission" date="2024-09" db="EMBL/GenBank/DDBJ databases">
        <authorList>
            <person name="Sun Q."/>
            <person name="Mori K."/>
        </authorList>
    </citation>
    <scope>NUCLEOTIDE SEQUENCE [LARGE SCALE GENOMIC DNA]</scope>
    <source>
        <strain evidence="3 4">CECT 8064</strain>
    </source>
</reference>
<dbReference type="RefSeq" id="WP_390194137.1">
    <property type="nucleotide sequence ID" value="NZ_JBHMEP010000004.1"/>
</dbReference>
<name>A0ABV5HPJ2_9VIBR</name>
<keyword evidence="1" id="KW-0812">Transmembrane</keyword>
<sequence length="182" mass="18640">MKKVTSFLAKVAVVSLISTPSFAHTGHAMNASFSEGFLHPLTGLDHLAALMLIGVFAAGYGYKKAAQIIGCFGAALIAGFFIGVEWSSAHQAEGLVTASLIILPLAVYALRKGGVMKWVAMLGIAAFSACHGLVQGAEAIGAVSEFGLGSLVASIVVMSVTMLAASTLKRRLADGNTAKSNA</sequence>
<evidence type="ECO:0000256" key="1">
    <source>
        <dbReference type="SAM" id="Phobius"/>
    </source>
</evidence>
<dbReference type="InterPro" id="IPR007038">
    <property type="entry name" value="HupE_UreJ"/>
</dbReference>
<dbReference type="Pfam" id="PF04955">
    <property type="entry name" value="HupE_UreJ"/>
    <property type="match status" value="1"/>
</dbReference>
<dbReference type="EMBL" id="JBHMEP010000004">
    <property type="protein sequence ID" value="MFB9136160.1"/>
    <property type="molecule type" value="Genomic_DNA"/>
</dbReference>
<protein>
    <submittedName>
        <fullName evidence="3">HupE/UreJ family protein</fullName>
    </submittedName>
</protein>
<feature type="chain" id="PRO_5046830044" evidence="2">
    <location>
        <begin position="24"/>
        <end position="182"/>
    </location>
</feature>
<gene>
    <name evidence="3" type="ORF">ACFFUV_14400</name>
</gene>